<keyword evidence="2" id="KW-1185">Reference proteome</keyword>
<reference evidence="1 2" key="1">
    <citation type="submission" date="2016-11" db="EMBL/GenBank/DDBJ databases">
        <title>Paenibacillus species isolates.</title>
        <authorList>
            <person name="Beno S.M."/>
        </authorList>
    </citation>
    <scope>NUCLEOTIDE SEQUENCE [LARGE SCALE GENOMIC DNA]</scope>
    <source>
        <strain evidence="1 2">FSL H7-0433</strain>
    </source>
</reference>
<dbReference type="Proteomes" id="UP000187158">
    <property type="component" value="Unassembled WGS sequence"/>
</dbReference>
<evidence type="ECO:0000313" key="1">
    <source>
        <dbReference type="EMBL" id="OMD34656.1"/>
    </source>
</evidence>
<dbReference type="RefSeq" id="WP_076218665.1">
    <property type="nucleotide sequence ID" value="NZ_MPTJ01000018.1"/>
</dbReference>
<gene>
    <name evidence="1" type="ORF">BSO21_10855</name>
</gene>
<sequence length="231" mass="26724">MNVGFNLLFSGAISAIITGGFQLYIKSKAEKELESYKQKLTIHTENLKFELQRRSHDFNLYSVKRHELYPHLCKLLLIAHGNIRALYGLRSFLSFDEFSKSDIKAYMENRKIVEGKASSILANWETNKKNAVEELRSYLRILDINDAESNLIDARNYLLISDIFLSKSVTAMSGEALEDISMVLTYTKYPEHGTHVERERLNEKIDSLLIALKEQMKKELAVSYYEDEEIK</sequence>
<accession>A0ABX3GQ90</accession>
<comment type="caution">
    <text evidence="1">The sequence shown here is derived from an EMBL/GenBank/DDBJ whole genome shotgun (WGS) entry which is preliminary data.</text>
</comment>
<evidence type="ECO:0000313" key="2">
    <source>
        <dbReference type="Proteomes" id="UP000187158"/>
    </source>
</evidence>
<proteinExistence type="predicted"/>
<organism evidence="1 2">
    <name type="scientific">Paenibacillus odorifer</name>
    <dbReference type="NCBI Taxonomy" id="189426"/>
    <lineage>
        <taxon>Bacteria</taxon>
        <taxon>Bacillati</taxon>
        <taxon>Bacillota</taxon>
        <taxon>Bacilli</taxon>
        <taxon>Bacillales</taxon>
        <taxon>Paenibacillaceae</taxon>
        <taxon>Paenibacillus</taxon>
    </lineage>
</organism>
<dbReference type="EMBL" id="MPVP01000050">
    <property type="protein sequence ID" value="OMD34656.1"/>
    <property type="molecule type" value="Genomic_DNA"/>
</dbReference>
<name>A0ABX3GQ90_9BACL</name>
<protein>
    <submittedName>
        <fullName evidence="1">Uncharacterized protein</fullName>
    </submittedName>
</protein>